<reference evidence="2 3" key="1">
    <citation type="journal article" date="2014" name="Antonie Van Leeuwenhoek">
        <title>Hyphomonas beringensis sp. nov. and Hyphomonas chukchiensis sp. nov., isolated from surface seawater of the Bering Sea and Chukchi Sea.</title>
        <authorList>
            <person name="Li C."/>
            <person name="Lai Q."/>
            <person name="Li G."/>
            <person name="Dong C."/>
            <person name="Wang J."/>
            <person name="Liao Y."/>
            <person name="Shao Z."/>
        </authorList>
    </citation>
    <scope>NUCLEOTIDE SEQUENCE [LARGE SCALE GENOMIC DNA]</scope>
    <source>
        <strain evidence="2 3">MHS-3</strain>
    </source>
</reference>
<feature type="transmembrane region" description="Helical" evidence="1">
    <location>
        <begin position="81"/>
        <end position="100"/>
    </location>
</feature>
<dbReference type="PATRIC" id="fig|1280949.3.peg.242"/>
<sequence length="158" mass="16795">MLPGTYRDTRPEETMLKALPFLWFMLAALGAAAQLFVARMSGGEAMGTMLFSAASMVLNITVSTIGMALVYLLILRTRPSTSVAIIGYSHLFLAAAAYVGQTVGTLERNRYLAGTGDMAAAGYAYTAGGLASLLAGIVFILALIVALNTHHERLEDIF</sequence>
<proteinExistence type="predicted"/>
<keyword evidence="1" id="KW-0472">Membrane</keyword>
<keyword evidence="3" id="KW-1185">Reference proteome</keyword>
<evidence type="ECO:0000313" key="2">
    <source>
        <dbReference type="EMBL" id="KCZ84251.1"/>
    </source>
</evidence>
<accession>A0A069E8J6</accession>
<dbReference type="EMBL" id="ARYH01000001">
    <property type="protein sequence ID" value="KCZ84251.1"/>
    <property type="molecule type" value="Genomic_DNA"/>
</dbReference>
<feature type="transmembrane region" description="Helical" evidence="1">
    <location>
        <begin position="21"/>
        <end position="38"/>
    </location>
</feature>
<keyword evidence="1" id="KW-0812">Transmembrane</keyword>
<dbReference type="Proteomes" id="UP000027446">
    <property type="component" value="Unassembled WGS sequence"/>
</dbReference>
<organism evidence="2 3">
    <name type="scientific">Hyphomonas adhaerens MHS-3</name>
    <dbReference type="NCBI Taxonomy" id="1280949"/>
    <lineage>
        <taxon>Bacteria</taxon>
        <taxon>Pseudomonadati</taxon>
        <taxon>Pseudomonadota</taxon>
        <taxon>Alphaproteobacteria</taxon>
        <taxon>Hyphomonadales</taxon>
        <taxon>Hyphomonadaceae</taxon>
        <taxon>Hyphomonas</taxon>
    </lineage>
</organism>
<evidence type="ECO:0000313" key="3">
    <source>
        <dbReference type="Proteomes" id="UP000027446"/>
    </source>
</evidence>
<keyword evidence="1" id="KW-1133">Transmembrane helix</keyword>
<comment type="caution">
    <text evidence="2">The sequence shown here is derived from an EMBL/GenBank/DDBJ whole genome shotgun (WGS) entry which is preliminary data.</text>
</comment>
<dbReference type="AlphaFoldDB" id="A0A069E8J6"/>
<feature type="transmembrane region" description="Helical" evidence="1">
    <location>
        <begin position="50"/>
        <end position="74"/>
    </location>
</feature>
<gene>
    <name evidence="2" type="ORF">HAD_01190</name>
</gene>
<feature type="transmembrane region" description="Helical" evidence="1">
    <location>
        <begin position="120"/>
        <end position="147"/>
    </location>
</feature>
<evidence type="ECO:0000256" key="1">
    <source>
        <dbReference type="SAM" id="Phobius"/>
    </source>
</evidence>
<name>A0A069E8J6_9PROT</name>
<protein>
    <submittedName>
        <fullName evidence="2">Uncharacterized protein</fullName>
    </submittedName>
</protein>